<feature type="coiled-coil region" evidence="4">
    <location>
        <begin position="318"/>
        <end position="345"/>
    </location>
</feature>
<dbReference type="GO" id="GO:0016491">
    <property type="term" value="F:oxidoreductase activity"/>
    <property type="evidence" value="ECO:0007669"/>
    <property type="project" value="InterPro"/>
</dbReference>
<evidence type="ECO:0000256" key="2">
    <source>
        <dbReference type="ARBA" id="ARBA00022748"/>
    </source>
</evidence>
<dbReference type="SUPFAM" id="SSF48452">
    <property type="entry name" value="TPR-like"/>
    <property type="match status" value="1"/>
</dbReference>
<dbReference type="CDD" id="cd02966">
    <property type="entry name" value="TlpA_like_family"/>
    <property type="match status" value="1"/>
</dbReference>
<proteinExistence type="predicted"/>
<dbReference type="PROSITE" id="PS51352">
    <property type="entry name" value="THIOREDOXIN_2"/>
    <property type="match status" value="1"/>
</dbReference>
<dbReference type="PROSITE" id="PS00194">
    <property type="entry name" value="THIOREDOXIN_1"/>
    <property type="match status" value="1"/>
</dbReference>
<evidence type="ECO:0000313" key="8">
    <source>
        <dbReference type="Proteomes" id="UP000324233"/>
    </source>
</evidence>
<feature type="domain" description="Thioredoxin" evidence="6">
    <location>
        <begin position="23"/>
        <end position="179"/>
    </location>
</feature>
<reference evidence="7 8" key="1">
    <citation type="submission" date="2019-08" db="EMBL/GenBank/DDBJ databases">
        <title>Deep-cultivation of Planctomycetes and their phenomic and genomic characterization uncovers novel biology.</title>
        <authorList>
            <person name="Wiegand S."/>
            <person name="Jogler M."/>
            <person name="Boedeker C."/>
            <person name="Pinto D."/>
            <person name="Vollmers J."/>
            <person name="Rivas-Marin E."/>
            <person name="Kohn T."/>
            <person name="Peeters S.H."/>
            <person name="Heuer A."/>
            <person name="Rast P."/>
            <person name="Oberbeckmann S."/>
            <person name="Bunk B."/>
            <person name="Jeske O."/>
            <person name="Meyerdierks A."/>
            <person name="Storesund J.E."/>
            <person name="Kallscheuer N."/>
            <person name="Luecker S."/>
            <person name="Lage O.M."/>
            <person name="Pohl T."/>
            <person name="Merkel B.J."/>
            <person name="Hornburger P."/>
            <person name="Mueller R.-W."/>
            <person name="Bruemmer F."/>
            <person name="Labrenz M."/>
            <person name="Spormann A.M."/>
            <person name="Op den Camp H."/>
            <person name="Overmann J."/>
            <person name="Amann R."/>
            <person name="Jetten M.S.M."/>
            <person name="Mascher T."/>
            <person name="Medema M.H."/>
            <person name="Devos D.P."/>
            <person name="Kaster A.-K."/>
            <person name="Ovreas L."/>
            <person name="Rohde M."/>
            <person name="Galperin M.Y."/>
            <person name="Jogler C."/>
        </authorList>
    </citation>
    <scope>NUCLEOTIDE SEQUENCE [LARGE SCALE GENOMIC DNA]</scope>
    <source>
        <strain evidence="7 8">OJF2</strain>
    </source>
</reference>
<dbReference type="PANTHER" id="PTHR42852:SF18">
    <property type="entry name" value="CHROMOSOME UNDETERMINED SCAFFOLD_47, WHOLE GENOME SHOTGUN SEQUENCE"/>
    <property type="match status" value="1"/>
</dbReference>
<keyword evidence="3" id="KW-0676">Redox-active center</keyword>
<organism evidence="7 8">
    <name type="scientific">Aquisphaera giovannonii</name>
    <dbReference type="NCBI Taxonomy" id="406548"/>
    <lineage>
        <taxon>Bacteria</taxon>
        <taxon>Pseudomonadati</taxon>
        <taxon>Planctomycetota</taxon>
        <taxon>Planctomycetia</taxon>
        <taxon>Isosphaerales</taxon>
        <taxon>Isosphaeraceae</taxon>
        <taxon>Aquisphaera</taxon>
    </lineage>
</organism>
<evidence type="ECO:0000256" key="5">
    <source>
        <dbReference type="SAM" id="SignalP"/>
    </source>
</evidence>
<comment type="subcellular location">
    <subcellularLocation>
        <location evidence="1">Cell envelope</location>
    </subcellularLocation>
</comment>
<gene>
    <name evidence="7" type="primary">resA_18</name>
    <name evidence="7" type="ORF">OJF2_70820</name>
</gene>
<dbReference type="InterPro" id="IPR011990">
    <property type="entry name" value="TPR-like_helical_dom_sf"/>
</dbReference>
<dbReference type="AlphaFoldDB" id="A0A5B9WE28"/>
<evidence type="ECO:0000256" key="4">
    <source>
        <dbReference type="SAM" id="Coils"/>
    </source>
</evidence>
<dbReference type="EMBL" id="CP042997">
    <property type="protein sequence ID" value="QEH38479.1"/>
    <property type="molecule type" value="Genomic_DNA"/>
</dbReference>
<dbReference type="InterPro" id="IPR013766">
    <property type="entry name" value="Thioredoxin_domain"/>
</dbReference>
<sequence precursor="true">MRTYLLAVAAGLACTGAMAGDILNLGDAAPKLAVSKFVKGEKVEGFEPGKTYVVEFWATWCGPCRASIPHLTELAHKYKDKGVRFIGVDVWERDLSKVEPFLKEMGDKMDYSVALDDVADPSNPSAGKMATGWMEAAGENGIPTAFVIRDGKVAWIGHPMSMDEPLAKITAGDWDAKAKAPERLAAKAKEKKMMEVQAKVYGPLRKKDFKAGLAAIKEVTASDPELAGAFDDVKLMCLNQVGEADEAAALAGKMLEANKDNAMALNGLAWTIVDPDLKQDVDPRLARVALDAARKANDLTGDKDMAVLDTLACAEYRAGNAEAAVAAEEKALKALEAAVKEKAKDHPYYKQFTGRIELFRKSGKKAEAK</sequence>
<evidence type="ECO:0000256" key="1">
    <source>
        <dbReference type="ARBA" id="ARBA00004196"/>
    </source>
</evidence>
<dbReference type="GO" id="GO:0017004">
    <property type="term" value="P:cytochrome complex assembly"/>
    <property type="evidence" value="ECO:0007669"/>
    <property type="project" value="UniProtKB-KW"/>
</dbReference>
<dbReference type="InterPro" id="IPR013740">
    <property type="entry name" value="Redoxin"/>
</dbReference>
<evidence type="ECO:0000256" key="3">
    <source>
        <dbReference type="ARBA" id="ARBA00023284"/>
    </source>
</evidence>
<dbReference type="KEGG" id="agv:OJF2_70820"/>
<dbReference type="GO" id="GO:0030313">
    <property type="term" value="C:cell envelope"/>
    <property type="evidence" value="ECO:0007669"/>
    <property type="project" value="UniProtKB-SubCell"/>
</dbReference>
<dbReference type="Pfam" id="PF08534">
    <property type="entry name" value="Redoxin"/>
    <property type="match status" value="1"/>
</dbReference>
<dbReference type="InterPro" id="IPR036249">
    <property type="entry name" value="Thioredoxin-like_sf"/>
</dbReference>
<dbReference type="Gene3D" id="3.40.30.10">
    <property type="entry name" value="Glutaredoxin"/>
    <property type="match status" value="1"/>
</dbReference>
<accession>A0A5B9WE28</accession>
<keyword evidence="5" id="KW-0732">Signal</keyword>
<protein>
    <submittedName>
        <fullName evidence="7">Thiol-disulfide oxidoreductase ResA</fullName>
    </submittedName>
</protein>
<dbReference type="PANTHER" id="PTHR42852">
    <property type="entry name" value="THIOL:DISULFIDE INTERCHANGE PROTEIN DSBE"/>
    <property type="match status" value="1"/>
</dbReference>
<evidence type="ECO:0000313" key="7">
    <source>
        <dbReference type="EMBL" id="QEH38479.1"/>
    </source>
</evidence>
<feature type="chain" id="PRO_5022707456" evidence="5">
    <location>
        <begin position="20"/>
        <end position="369"/>
    </location>
</feature>
<feature type="signal peptide" evidence="5">
    <location>
        <begin position="1"/>
        <end position="19"/>
    </location>
</feature>
<keyword evidence="4" id="KW-0175">Coiled coil</keyword>
<dbReference type="RefSeq" id="WP_210420290.1">
    <property type="nucleotide sequence ID" value="NZ_CP042997.1"/>
</dbReference>
<dbReference type="InterPro" id="IPR017937">
    <property type="entry name" value="Thioredoxin_CS"/>
</dbReference>
<evidence type="ECO:0000259" key="6">
    <source>
        <dbReference type="PROSITE" id="PS51352"/>
    </source>
</evidence>
<name>A0A5B9WE28_9BACT</name>
<dbReference type="GO" id="GO:0006950">
    <property type="term" value="P:response to stress"/>
    <property type="evidence" value="ECO:0007669"/>
    <property type="project" value="UniProtKB-ARBA"/>
</dbReference>
<keyword evidence="8" id="KW-1185">Reference proteome</keyword>
<keyword evidence="2" id="KW-0201">Cytochrome c-type biogenesis</keyword>
<dbReference type="SUPFAM" id="SSF52833">
    <property type="entry name" value="Thioredoxin-like"/>
    <property type="match status" value="1"/>
</dbReference>
<dbReference type="Proteomes" id="UP000324233">
    <property type="component" value="Chromosome"/>
</dbReference>
<dbReference type="Gene3D" id="1.25.40.10">
    <property type="entry name" value="Tetratricopeptide repeat domain"/>
    <property type="match status" value="1"/>
</dbReference>
<dbReference type="InterPro" id="IPR050553">
    <property type="entry name" value="Thioredoxin_ResA/DsbE_sf"/>
</dbReference>